<evidence type="ECO:0000313" key="4">
    <source>
        <dbReference type="Proteomes" id="UP000608522"/>
    </source>
</evidence>
<protein>
    <recommendedName>
        <fullName evidence="5">Galactan 5-O-arabinofuranosyltransferase</fullName>
    </recommendedName>
</protein>
<keyword evidence="2" id="KW-0472">Membrane</keyword>
<feature type="region of interest" description="Disordered" evidence="1">
    <location>
        <begin position="1"/>
        <end position="41"/>
    </location>
</feature>
<feature type="transmembrane region" description="Helical" evidence="2">
    <location>
        <begin position="124"/>
        <end position="146"/>
    </location>
</feature>
<gene>
    <name evidence="3" type="ORF">Sspor_38890</name>
</gene>
<evidence type="ECO:0000313" key="3">
    <source>
        <dbReference type="EMBL" id="GHI78328.1"/>
    </source>
</evidence>
<feature type="transmembrane region" description="Helical" evidence="2">
    <location>
        <begin position="227"/>
        <end position="246"/>
    </location>
</feature>
<feature type="transmembrane region" description="Helical" evidence="2">
    <location>
        <begin position="398"/>
        <end position="420"/>
    </location>
</feature>
<feature type="transmembrane region" description="Helical" evidence="2">
    <location>
        <begin position="306"/>
        <end position="325"/>
    </location>
</feature>
<feature type="transmembrane region" description="Helical" evidence="2">
    <location>
        <begin position="252"/>
        <end position="269"/>
    </location>
</feature>
<evidence type="ECO:0000256" key="2">
    <source>
        <dbReference type="SAM" id="Phobius"/>
    </source>
</evidence>
<proteinExistence type="predicted"/>
<reference evidence="4" key="1">
    <citation type="submission" date="2023-07" db="EMBL/GenBank/DDBJ databases">
        <title>Whole genome shotgun sequence of Streptomyces spororaveus NBRC 15456.</title>
        <authorList>
            <person name="Komaki H."/>
            <person name="Tamura T."/>
        </authorList>
    </citation>
    <scope>NUCLEOTIDE SEQUENCE [LARGE SCALE GENOMIC DNA]</scope>
    <source>
        <strain evidence="4">NBRC 15456</strain>
    </source>
</reference>
<feature type="transmembrane region" description="Helical" evidence="2">
    <location>
        <begin position="332"/>
        <end position="351"/>
    </location>
</feature>
<evidence type="ECO:0000256" key="1">
    <source>
        <dbReference type="SAM" id="MobiDB-lite"/>
    </source>
</evidence>
<feature type="transmembrane region" description="Helical" evidence="2">
    <location>
        <begin position="281"/>
        <end position="300"/>
    </location>
</feature>
<feature type="compositionally biased region" description="Basic and acidic residues" evidence="1">
    <location>
        <begin position="26"/>
        <end position="35"/>
    </location>
</feature>
<dbReference type="EMBL" id="BNED01000005">
    <property type="protein sequence ID" value="GHI78328.1"/>
    <property type="molecule type" value="Genomic_DNA"/>
</dbReference>
<sequence>MEMDDMTKVAPDVVEESGTGTGRTAAGREEREGRTARTGRGGIPEWATRRRVLFCAEILVSLAAALGYTLLCGRIDVNPMIRVAQVSGLAKMQQYAALLGIPILALLLYTAHRGSLMRHQLVKRLVCAALAGLSTGVVAGGVVVALNGTPWALGGQEGDPSVLIDMGTSFLRGEGMSGIYPPAFPALIAVWAKLRHGGTLGSGMALQDLQIFFTAIAGPMAYAAWRLLLRPFWALLIAVPSAVLFIDPIRPYSHGTMIVLLPLLGYWLREMRRAEHRTTRRNLVSGILLGLVFGALFLWYSGWYVWAAPGVGLLALFLFPWRGGARKVKATLVYIGATVATAAVVGAPLLYQMVRLGADNPDRYAFLSVYADPAYVLGWVSDRSGGLTYRTWPVSGEMAGQTGFTLLLLFGAGLGIGLGLRNIMVRTAAAVLAGAWLARFWFASHMVQAKAVQLYPRTTWIIMYCLMILAVLGLMVAVDRGSGWLERTVRPRSADGDGDGAPRGPVLPRRAVQQLSAGMVCVLALFATMGASWSVNRYMPDKDEKSMGVDAWRAHTLKKPNGTCPRFAPVKDCADVKIQNWKPTADRGYLWCGGLDPEEWPAVCGRRAPKD</sequence>
<keyword evidence="2" id="KW-1133">Transmembrane helix</keyword>
<feature type="transmembrane region" description="Helical" evidence="2">
    <location>
        <begin position="95"/>
        <end position="112"/>
    </location>
</feature>
<evidence type="ECO:0008006" key="5">
    <source>
        <dbReference type="Google" id="ProtNLM"/>
    </source>
</evidence>
<keyword evidence="2" id="KW-0812">Transmembrane</keyword>
<name>A0ABQ3TD84_9ACTN</name>
<dbReference type="Proteomes" id="UP000608522">
    <property type="component" value="Unassembled WGS sequence"/>
</dbReference>
<keyword evidence="4" id="KW-1185">Reference proteome</keyword>
<feature type="transmembrane region" description="Helical" evidence="2">
    <location>
        <begin position="427"/>
        <end position="447"/>
    </location>
</feature>
<feature type="transmembrane region" description="Helical" evidence="2">
    <location>
        <begin position="459"/>
        <end position="478"/>
    </location>
</feature>
<accession>A0ABQ3TD84</accession>
<comment type="caution">
    <text evidence="3">The sequence shown here is derived from an EMBL/GenBank/DDBJ whole genome shotgun (WGS) entry which is preliminary data.</text>
</comment>
<feature type="transmembrane region" description="Helical" evidence="2">
    <location>
        <begin position="52"/>
        <end position="71"/>
    </location>
</feature>
<organism evidence="3 4">
    <name type="scientific">Streptomyces spororaveus</name>
    <dbReference type="NCBI Taxonomy" id="284039"/>
    <lineage>
        <taxon>Bacteria</taxon>
        <taxon>Bacillati</taxon>
        <taxon>Actinomycetota</taxon>
        <taxon>Actinomycetes</taxon>
        <taxon>Kitasatosporales</taxon>
        <taxon>Streptomycetaceae</taxon>
        <taxon>Streptomyces</taxon>
    </lineage>
</organism>